<dbReference type="EMBL" id="BMAU01021346">
    <property type="protein sequence ID" value="GFY17826.1"/>
    <property type="molecule type" value="Genomic_DNA"/>
</dbReference>
<evidence type="ECO:0000313" key="1">
    <source>
        <dbReference type="EMBL" id="GFY17826.1"/>
    </source>
</evidence>
<reference evidence="1" key="1">
    <citation type="submission" date="2020-08" db="EMBL/GenBank/DDBJ databases">
        <title>Multicomponent nature underlies the extraordinary mechanical properties of spider dragline silk.</title>
        <authorList>
            <person name="Kono N."/>
            <person name="Nakamura H."/>
            <person name="Mori M."/>
            <person name="Yoshida Y."/>
            <person name="Ohtoshi R."/>
            <person name="Malay A.D."/>
            <person name="Moran D.A.P."/>
            <person name="Tomita M."/>
            <person name="Numata K."/>
            <person name="Arakawa K."/>
        </authorList>
    </citation>
    <scope>NUCLEOTIDE SEQUENCE</scope>
</reference>
<protein>
    <submittedName>
        <fullName evidence="1">Uncharacterized protein</fullName>
    </submittedName>
</protein>
<dbReference type="Proteomes" id="UP000887159">
    <property type="component" value="Unassembled WGS sequence"/>
</dbReference>
<gene>
    <name evidence="1" type="ORF">TNCV_1075611</name>
</gene>
<dbReference type="AlphaFoldDB" id="A0A8X6T0S7"/>
<organism evidence="1 2">
    <name type="scientific">Trichonephila clavipes</name>
    <name type="common">Golden silk orbweaver</name>
    <name type="synonym">Nephila clavipes</name>
    <dbReference type="NCBI Taxonomy" id="2585209"/>
    <lineage>
        <taxon>Eukaryota</taxon>
        <taxon>Metazoa</taxon>
        <taxon>Ecdysozoa</taxon>
        <taxon>Arthropoda</taxon>
        <taxon>Chelicerata</taxon>
        <taxon>Arachnida</taxon>
        <taxon>Araneae</taxon>
        <taxon>Araneomorphae</taxon>
        <taxon>Entelegynae</taxon>
        <taxon>Araneoidea</taxon>
        <taxon>Nephilidae</taxon>
        <taxon>Trichonephila</taxon>
    </lineage>
</organism>
<evidence type="ECO:0000313" key="2">
    <source>
        <dbReference type="Proteomes" id="UP000887159"/>
    </source>
</evidence>
<name>A0A8X6T0S7_TRICX</name>
<accession>A0A8X6T0S7</accession>
<comment type="caution">
    <text evidence="1">The sequence shown here is derived from an EMBL/GenBank/DDBJ whole genome shotgun (WGS) entry which is preliminary data.</text>
</comment>
<keyword evidence="2" id="KW-1185">Reference proteome</keyword>
<proteinExistence type="predicted"/>
<sequence>MKFCLPDKDGKNYFLHRIVTGNENGFTELTQRNHGEYVDELQQLNIHGEKTYVGYLVRSAFRRVYEFLIPNEIANYWGSQPI</sequence>